<comment type="caution">
    <text evidence="8">The sequence shown here is derived from an EMBL/GenBank/DDBJ whole genome shotgun (WGS) entry which is preliminary data.</text>
</comment>
<evidence type="ECO:0000256" key="2">
    <source>
        <dbReference type="ARBA" id="ARBA00022670"/>
    </source>
</evidence>
<name>A0ABR8QSE5_9BACI</name>
<evidence type="ECO:0000256" key="1">
    <source>
        <dbReference type="ARBA" id="ARBA00010541"/>
    </source>
</evidence>
<dbReference type="Pfam" id="PF13365">
    <property type="entry name" value="Trypsin_2"/>
    <property type="match status" value="1"/>
</dbReference>
<keyword evidence="2" id="KW-0645">Protease</keyword>
<dbReference type="SUPFAM" id="SSF50156">
    <property type="entry name" value="PDZ domain-like"/>
    <property type="match status" value="1"/>
</dbReference>
<keyword evidence="6" id="KW-0472">Membrane</keyword>
<gene>
    <name evidence="8" type="ORF">H9655_15630</name>
</gene>
<dbReference type="InterPro" id="IPR001940">
    <property type="entry name" value="Peptidase_S1C"/>
</dbReference>
<dbReference type="SUPFAM" id="SSF50494">
    <property type="entry name" value="Trypsin-like serine proteases"/>
    <property type="match status" value="1"/>
</dbReference>
<dbReference type="Proteomes" id="UP000657931">
    <property type="component" value="Unassembled WGS sequence"/>
</dbReference>
<dbReference type="RefSeq" id="WP_191815705.1">
    <property type="nucleotide sequence ID" value="NZ_JACSQT010000008.1"/>
</dbReference>
<comment type="similarity">
    <text evidence="1">Belongs to the peptidase S1C family.</text>
</comment>
<keyword evidence="6" id="KW-0812">Transmembrane</keyword>
<dbReference type="Pfam" id="PF13180">
    <property type="entry name" value="PDZ_2"/>
    <property type="match status" value="1"/>
</dbReference>
<dbReference type="EMBL" id="JACSQT010000008">
    <property type="protein sequence ID" value="MBD7938466.1"/>
    <property type="molecule type" value="Genomic_DNA"/>
</dbReference>
<keyword evidence="9" id="KW-1185">Reference proteome</keyword>
<organism evidence="8 9">
    <name type="scientific">Cytobacillus stercorigallinarum</name>
    <dbReference type="NCBI Taxonomy" id="2762240"/>
    <lineage>
        <taxon>Bacteria</taxon>
        <taxon>Bacillati</taxon>
        <taxon>Bacillota</taxon>
        <taxon>Bacilli</taxon>
        <taxon>Bacillales</taxon>
        <taxon>Bacillaceae</taxon>
        <taxon>Cytobacillus</taxon>
    </lineage>
</organism>
<keyword evidence="6" id="KW-1133">Transmembrane helix</keyword>
<dbReference type="InterPro" id="IPR043504">
    <property type="entry name" value="Peptidase_S1_PA_chymotrypsin"/>
</dbReference>
<dbReference type="SMART" id="SM00228">
    <property type="entry name" value="PDZ"/>
    <property type="match status" value="1"/>
</dbReference>
<evidence type="ECO:0000259" key="7">
    <source>
        <dbReference type="SMART" id="SM00228"/>
    </source>
</evidence>
<evidence type="ECO:0000256" key="3">
    <source>
        <dbReference type="ARBA" id="ARBA00022801"/>
    </source>
</evidence>
<dbReference type="PRINTS" id="PR00834">
    <property type="entry name" value="PROTEASES2C"/>
</dbReference>
<dbReference type="Gene3D" id="2.40.10.10">
    <property type="entry name" value="Trypsin-like serine proteases"/>
    <property type="match status" value="2"/>
</dbReference>
<dbReference type="Gene3D" id="2.30.42.10">
    <property type="match status" value="1"/>
</dbReference>
<feature type="compositionally biased region" description="Polar residues" evidence="5">
    <location>
        <begin position="99"/>
        <end position="111"/>
    </location>
</feature>
<feature type="transmembrane region" description="Helical" evidence="6">
    <location>
        <begin position="21"/>
        <end position="43"/>
    </location>
</feature>
<evidence type="ECO:0000256" key="6">
    <source>
        <dbReference type="SAM" id="Phobius"/>
    </source>
</evidence>
<reference evidence="8 9" key="1">
    <citation type="submission" date="2020-08" db="EMBL/GenBank/DDBJ databases">
        <title>A Genomic Blueprint of the Chicken Gut Microbiome.</title>
        <authorList>
            <person name="Gilroy R."/>
            <person name="Ravi A."/>
            <person name="Getino M."/>
            <person name="Pursley I."/>
            <person name="Horton D.L."/>
            <person name="Alikhan N.-F."/>
            <person name="Baker D."/>
            <person name="Gharbi K."/>
            <person name="Hall N."/>
            <person name="Watson M."/>
            <person name="Adriaenssens E.M."/>
            <person name="Foster-Nyarko E."/>
            <person name="Jarju S."/>
            <person name="Secka A."/>
            <person name="Antonio M."/>
            <person name="Oren A."/>
            <person name="Chaudhuri R."/>
            <person name="La Ragione R.M."/>
            <person name="Hildebrand F."/>
            <person name="Pallen M.J."/>
        </authorList>
    </citation>
    <scope>NUCLEOTIDE SEQUENCE [LARGE SCALE GENOMIC DNA]</scope>
    <source>
        <strain evidence="8 9">Sa5YUA1</strain>
    </source>
</reference>
<protein>
    <submittedName>
        <fullName evidence="8">Trypsin-like peptidase domain-containing protein</fullName>
    </submittedName>
</protein>
<sequence>MNEFNHFEDNQAKRKNTWFKSVTMTVASGVMGSVLTLGAINYFPNETKQHTEVVQEQAETNVSKVNAETVSTTSDGSIADIVEKASKAIVGVVNMQEQQANPFSRSTGNTQSGEEVESGTGSGVIFKQTDKETYIVTNNHVIEGAANIQVSLHNGEKLQAELVGTDSLTDIAVLKINEKVDAEVLSFTDSSKLRAGDQVLAIGNPLGLDLSRTVTQGIVSAVDRSIAVSTSAGEWDLNVIQTDAAINPGNSGGALIDSKGNLVGINSLKIANSGVEGLGFAIPSNDVESIIDQLMEDGKIIRPYLGVGLMDLNQVPQFYQEQLPKNVEEGAIITQVEKGSTAEKAGLQAEDILVSIGDQTITNANDLRASLYKDLSIGDKVEIGFYRDGEKKTVEVTLQGNGEKQVETE</sequence>
<keyword evidence="4" id="KW-0720">Serine protease</keyword>
<dbReference type="InterPro" id="IPR001478">
    <property type="entry name" value="PDZ"/>
</dbReference>
<evidence type="ECO:0000256" key="4">
    <source>
        <dbReference type="ARBA" id="ARBA00022825"/>
    </source>
</evidence>
<accession>A0ABR8QSE5</accession>
<evidence type="ECO:0000256" key="5">
    <source>
        <dbReference type="SAM" id="MobiDB-lite"/>
    </source>
</evidence>
<feature type="domain" description="PDZ" evidence="7">
    <location>
        <begin position="303"/>
        <end position="389"/>
    </location>
</feature>
<keyword evidence="3" id="KW-0378">Hydrolase</keyword>
<evidence type="ECO:0000313" key="9">
    <source>
        <dbReference type="Proteomes" id="UP000657931"/>
    </source>
</evidence>
<feature type="region of interest" description="Disordered" evidence="5">
    <location>
        <begin position="99"/>
        <end position="123"/>
    </location>
</feature>
<dbReference type="PANTHER" id="PTHR43343">
    <property type="entry name" value="PEPTIDASE S12"/>
    <property type="match status" value="1"/>
</dbReference>
<evidence type="ECO:0000313" key="8">
    <source>
        <dbReference type="EMBL" id="MBD7938466.1"/>
    </source>
</evidence>
<dbReference type="InterPro" id="IPR036034">
    <property type="entry name" value="PDZ_sf"/>
</dbReference>
<proteinExistence type="inferred from homology"/>
<dbReference type="InterPro" id="IPR009003">
    <property type="entry name" value="Peptidase_S1_PA"/>
</dbReference>
<dbReference type="PANTHER" id="PTHR43343:SF3">
    <property type="entry name" value="PROTEASE DO-LIKE 8, CHLOROPLASTIC"/>
    <property type="match status" value="1"/>
</dbReference>
<dbReference type="InterPro" id="IPR051201">
    <property type="entry name" value="Chloro_Bact_Ser_Proteases"/>
</dbReference>